<feature type="binding site" evidence="7">
    <location>
        <position position="67"/>
    </location>
    <ligand>
        <name>Mg(2+)</name>
        <dbReference type="ChEBI" id="CHEBI:18420"/>
    </ligand>
</feature>
<dbReference type="Proteomes" id="UP000660380">
    <property type="component" value="Unassembled WGS sequence"/>
</dbReference>
<dbReference type="RefSeq" id="WP_029635711.1">
    <property type="nucleotide sequence ID" value="NZ_JACJTA010000023.1"/>
</dbReference>
<feature type="active site" description="Proton acceptor" evidence="7">
    <location>
        <position position="67"/>
    </location>
</feature>
<dbReference type="HAMAP" id="MF_01405">
    <property type="entry name" value="Non_canon_purine_NTPase"/>
    <property type="match status" value="1"/>
</dbReference>
<evidence type="ECO:0000256" key="8">
    <source>
        <dbReference type="RuleBase" id="RU003781"/>
    </source>
</evidence>
<evidence type="ECO:0000256" key="3">
    <source>
        <dbReference type="ARBA" id="ARBA00022741"/>
    </source>
</evidence>
<dbReference type="PANTHER" id="PTHR11067">
    <property type="entry name" value="INOSINE TRIPHOSPHATE PYROPHOSPHATASE/HAM1 PROTEIN"/>
    <property type="match status" value="1"/>
</dbReference>
<feature type="binding site" evidence="7">
    <location>
        <position position="177"/>
    </location>
    <ligand>
        <name>substrate</name>
    </ligand>
</feature>
<evidence type="ECO:0000256" key="7">
    <source>
        <dbReference type="HAMAP-Rule" id="MF_01405"/>
    </source>
</evidence>
<accession>A0ABR8GPW3</accession>
<dbReference type="Pfam" id="PF01725">
    <property type="entry name" value="Ham1p_like"/>
    <property type="match status" value="1"/>
</dbReference>
<evidence type="ECO:0000256" key="1">
    <source>
        <dbReference type="ARBA" id="ARBA00008023"/>
    </source>
</evidence>
<dbReference type="SUPFAM" id="SSF52972">
    <property type="entry name" value="ITPase-like"/>
    <property type="match status" value="1"/>
</dbReference>
<comment type="similarity">
    <text evidence="1 7 8">Belongs to the HAM1 NTPase family.</text>
</comment>
<dbReference type="Gene3D" id="3.90.950.10">
    <property type="match status" value="1"/>
</dbReference>
<evidence type="ECO:0000256" key="2">
    <source>
        <dbReference type="ARBA" id="ARBA00022723"/>
    </source>
</evidence>
<comment type="catalytic activity">
    <reaction evidence="7">
        <text>XTP + H2O = XMP + diphosphate + H(+)</text>
        <dbReference type="Rhea" id="RHEA:28610"/>
        <dbReference type="ChEBI" id="CHEBI:15377"/>
        <dbReference type="ChEBI" id="CHEBI:15378"/>
        <dbReference type="ChEBI" id="CHEBI:33019"/>
        <dbReference type="ChEBI" id="CHEBI:57464"/>
        <dbReference type="ChEBI" id="CHEBI:61314"/>
        <dbReference type="EC" id="3.6.1.66"/>
    </reaction>
</comment>
<gene>
    <name evidence="9" type="primary">rdgB</name>
    <name evidence="9" type="ORF">H6G81_13210</name>
</gene>
<protein>
    <recommendedName>
        <fullName evidence="7">dITP/XTP pyrophosphatase</fullName>
        <ecNumber evidence="7">3.6.1.66</ecNumber>
    </recommendedName>
    <alternativeName>
        <fullName evidence="7">Non-canonical purine NTP pyrophosphatase</fullName>
    </alternativeName>
    <alternativeName>
        <fullName evidence="7">Non-standard purine NTP pyrophosphatase</fullName>
    </alternativeName>
    <alternativeName>
        <fullName evidence="7">Nucleoside-triphosphate diphosphatase</fullName>
    </alternativeName>
    <alternativeName>
        <fullName evidence="7">Nucleoside-triphosphate pyrophosphatase</fullName>
        <shortName evidence="7">NTPase</shortName>
    </alternativeName>
</protein>
<comment type="cofactor">
    <cofactor evidence="7">
        <name>Mg(2+)</name>
        <dbReference type="ChEBI" id="CHEBI:18420"/>
    </cofactor>
    <text evidence="7">Binds 1 Mg(2+) ion per subunit.</text>
</comment>
<name>A0ABR8GPW3_9CYAN</name>
<feature type="binding site" evidence="7">
    <location>
        <begin position="182"/>
        <end position="183"/>
    </location>
    <ligand>
        <name>substrate</name>
    </ligand>
</feature>
<comment type="catalytic activity">
    <reaction evidence="7">
        <text>ITP + H2O = IMP + diphosphate + H(+)</text>
        <dbReference type="Rhea" id="RHEA:29399"/>
        <dbReference type="ChEBI" id="CHEBI:15377"/>
        <dbReference type="ChEBI" id="CHEBI:15378"/>
        <dbReference type="ChEBI" id="CHEBI:33019"/>
        <dbReference type="ChEBI" id="CHEBI:58053"/>
        <dbReference type="ChEBI" id="CHEBI:61402"/>
        <dbReference type="EC" id="3.6.1.66"/>
    </reaction>
</comment>
<feature type="binding site" evidence="7">
    <location>
        <begin position="154"/>
        <end position="157"/>
    </location>
    <ligand>
        <name>substrate</name>
    </ligand>
</feature>
<dbReference type="PANTHER" id="PTHR11067:SF9">
    <property type="entry name" value="INOSINE TRIPHOSPHATE PYROPHOSPHATASE"/>
    <property type="match status" value="1"/>
</dbReference>
<dbReference type="InterPro" id="IPR002637">
    <property type="entry name" value="RdgB/HAM1"/>
</dbReference>
<keyword evidence="10" id="KW-1185">Reference proteome</keyword>
<reference evidence="9 10" key="1">
    <citation type="journal article" date="2020" name="ISME J.">
        <title>Comparative genomics reveals insights into cyanobacterial evolution and habitat adaptation.</title>
        <authorList>
            <person name="Chen M.Y."/>
            <person name="Teng W.K."/>
            <person name="Zhao L."/>
            <person name="Hu C.X."/>
            <person name="Zhou Y.K."/>
            <person name="Han B.P."/>
            <person name="Song L.R."/>
            <person name="Shu W.S."/>
        </authorList>
    </citation>
    <scope>NUCLEOTIDE SEQUENCE [LARGE SCALE GENOMIC DNA]</scope>
    <source>
        <strain evidence="9 10">FACHB-248</strain>
    </source>
</reference>
<feature type="binding site" evidence="7">
    <location>
        <position position="68"/>
    </location>
    <ligand>
        <name>substrate</name>
    </ligand>
</feature>
<proteinExistence type="inferred from homology"/>
<keyword evidence="4 7" id="KW-0378">Hydrolase</keyword>
<evidence type="ECO:0000256" key="5">
    <source>
        <dbReference type="ARBA" id="ARBA00022842"/>
    </source>
</evidence>
<evidence type="ECO:0000313" key="9">
    <source>
        <dbReference type="EMBL" id="MBD2605464.1"/>
    </source>
</evidence>
<dbReference type="NCBIfam" id="TIGR00042">
    <property type="entry name" value="RdgB/HAM1 family non-canonical purine NTP pyrophosphatase"/>
    <property type="match status" value="1"/>
</dbReference>
<sequence length="204" mass="21780">MTRLVVATGNPGKLREMQAYLADLGWELTLKPEELEVEETGDTFAANACLKASQVALATGNWAIADDSGLQIDALGGAPGVYSARYGKTDSERIARVLRELKDEPNRQAQFVCAVAIACPDGAFAPGVGGAIALQSEGVCRGEILESPRGNGGFGYDPIFYVPEKKLTFAEMTPDLKRSISHRGKAIEALIPQLAILDSIQNRS</sequence>
<comment type="caution">
    <text evidence="9">The sequence shown here is derived from an EMBL/GenBank/DDBJ whole genome shotgun (WGS) entry which is preliminary data.</text>
</comment>
<keyword evidence="6 7" id="KW-0546">Nucleotide metabolism</keyword>
<comment type="subunit">
    <text evidence="7">Homodimer.</text>
</comment>
<keyword evidence="5 7" id="KW-0460">Magnesium</keyword>
<keyword evidence="3 7" id="KW-0547">Nucleotide-binding</keyword>
<keyword evidence="2 7" id="KW-0479">Metal-binding</keyword>
<evidence type="ECO:0000256" key="6">
    <source>
        <dbReference type="ARBA" id="ARBA00023080"/>
    </source>
</evidence>
<comment type="catalytic activity">
    <reaction evidence="7">
        <text>dITP + H2O = dIMP + diphosphate + H(+)</text>
        <dbReference type="Rhea" id="RHEA:28342"/>
        <dbReference type="ChEBI" id="CHEBI:15377"/>
        <dbReference type="ChEBI" id="CHEBI:15378"/>
        <dbReference type="ChEBI" id="CHEBI:33019"/>
        <dbReference type="ChEBI" id="CHEBI:61194"/>
        <dbReference type="ChEBI" id="CHEBI:61382"/>
        <dbReference type="EC" id="3.6.1.66"/>
    </reaction>
</comment>
<dbReference type="CDD" id="cd00515">
    <property type="entry name" value="HAM1"/>
    <property type="match status" value="1"/>
</dbReference>
<dbReference type="InterPro" id="IPR029001">
    <property type="entry name" value="ITPase-like_fam"/>
</dbReference>
<evidence type="ECO:0000256" key="4">
    <source>
        <dbReference type="ARBA" id="ARBA00022801"/>
    </source>
</evidence>
<dbReference type="EC" id="3.6.1.66" evidence="7"/>
<comment type="function">
    <text evidence="7">Pyrophosphatase that catalyzes the hydrolysis of nucleoside triphosphates to their monophosphate derivatives, with a high preference for the non-canonical purine nucleotides XTP (xanthosine triphosphate), dITP (deoxyinosine triphosphate) and ITP. Seems to function as a house-cleaning enzyme that removes non-canonical purine nucleotides from the nucleotide pool, thus preventing their incorporation into DNA/RNA and avoiding chromosomal lesions.</text>
</comment>
<dbReference type="InterPro" id="IPR020922">
    <property type="entry name" value="dITP/XTP_pyrophosphatase"/>
</dbReference>
<organism evidence="9 10">
    <name type="scientific">Scytonema hofmannii FACHB-248</name>
    <dbReference type="NCBI Taxonomy" id="1842502"/>
    <lineage>
        <taxon>Bacteria</taxon>
        <taxon>Bacillati</taxon>
        <taxon>Cyanobacteriota</taxon>
        <taxon>Cyanophyceae</taxon>
        <taxon>Nostocales</taxon>
        <taxon>Scytonemataceae</taxon>
        <taxon>Scytonema</taxon>
    </lineage>
</organism>
<feature type="binding site" evidence="7">
    <location>
        <begin position="8"/>
        <end position="13"/>
    </location>
    <ligand>
        <name>substrate</name>
    </ligand>
</feature>
<dbReference type="EMBL" id="JACJTA010000023">
    <property type="protein sequence ID" value="MBD2605464.1"/>
    <property type="molecule type" value="Genomic_DNA"/>
</dbReference>
<evidence type="ECO:0000313" key="10">
    <source>
        <dbReference type="Proteomes" id="UP000660380"/>
    </source>
</evidence>
<feature type="binding site" evidence="7">
    <location>
        <position position="38"/>
    </location>
    <ligand>
        <name>Mg(2+)</name>
        <dbReference type="ChEBI" id="CHEBI:18420"/>
    </ligand>
</feature>